<accession>A0ACC0AXA6</accession>
<reference evidence="2" key="1">
    <citation type="journal article" date="2023" name="Nat. Plants">
        <title>Single-cell RNA sequencing provides a high-resolution roadmap for understanding the multicellular compartmentation of specialized metabolism.</title>
        <authorList>
            <person name="Sun S."/>
            <person name="Shen X."/>
            <person name="Li Y."/>
            <person name="Li Y."/>
            <person name="Wang S."/>
            <person name="Li R."/>
            <person name="Zhang H."/>
            <person name="Shen G."/>
            <person name="Guo B."/>
            <person name="Wei J."/>
            <person name="Xu J."/>
            <person name="St-Pierre B."/>
            <person name="Chen S."/>
            <person name="Sun C."/>
        </authorList>
    </citation>
    <scope>NUCLEOTIDE SEQUENCE [LARGE SCALE GENOMIC DNA]</scope>
</reference>
<dbReference type="Proteomes" id="UP001060085">
    <property type="component" value="Linkage Group LG05"/>
</dbReference>
<keyword evidence="2" id="KW-1185">Reference proteome</keyword>
<comment type="caution">
    <text evidence="1">The sequence shown here is derived from an EMBL/GenBank/DDBJ whole genome shotgun (WGS) entry which is preliminary data.</text>
</comment>
<gene>
    <name evidence="1" type="ORF">M9H77_23960</name>
</gene>
<name>A0ACC0AXA6_CATRO</name>
<dbReference type="EMBL" id="CM044705">
    <property type="protein sequence ID" value="KAI5664637.1"/>
    <property type="molecule type" value="Genomic_DNA"/>
</dbReference>
<evidence type="ECO:0000313" key="1">
    <source>
        <dbReference type="EMBL" id="KAI5664637.1"/>
    </source>
</evidence>
<evidence type="ECO:0000313" key="2">
    <source>
        <dbReference type="Proteomes" id="UP001060085"/>
    </source>
</evidence>
<sequence>MARLSSSKKKWKKVTREADDLGEDSIVSTLHVDNGTGDCDKSCKGLKNKVFLFHNAPSQYKLYLSLSNNSDDFYFDAWISVNRLPVNLFICKTLEFLKLTYLVVIIYGSFFVFRDFIPLFLQMFMFVQYFNPLSLLSSIERYIPTLLVSSPSLKRLDVSLVNDYDHCELEEFEINAISLEYLHVSNFFVRGITPQVCAVND</sequence>
<organism evidence="1 2">
    <name type="scientific">Catharanthus roseus</name>
    <name type="common">Madagascar periwinkle</name>
    <name type="synonym">Vinca rosea</name>
    <dbReference type="NCBI Taxonomy" id="4058"/>
    <lineage>
        <taxon>Eukaryota</taxon>
        <taxon>Viridiplantae</taxon>
        <taxon>Streptophyta</taxon>
        <taxon>Embryophyta</taxon>
        <taxon>Tracheophyta</taxon>
        <taxon>Spermatophyta</taxon>
        <taxon>Magnoliopsida</taxon>
        <taxon>eudicotyledons</taxon>
        <taxon>Gunneridae</taxon>
        <taxon>Pentapetalae</taxon>
        <taxon>asterids</taxon>
        <taxon>lamiids</taxon>
        <taxon>Gentianales</taxon>
        <taxon>Apocynaceae</taxon>
        <taxon>Rauvolfioideae</taxon>
        <taxon>Vinceae</taxon>
        <taxon>Catharanthinae</taxon>
        <taxon>Catharanthus</taxon>
    </lineage>
</organism>
<proteinExistence type="predicted"/>
<protein>
    <submittedName>
        <fullName evidence="1">Uncharacterized protein</fullName>
    </submittedName>
</protein>